<feature type="repeat" description="ANK" evidence="3">
    <location>
        <begin position="316"/>
        <end position="349"/>
    </location>
</feature>
<evidence type="ECO:0000313" key="6">
    <source>
        <dbReference type="Proteomes" id="UP000006055"/>
    </source>
</evidence>
<feature type="transmembrane region" description="Helical" evidence="4">
    <location>
        <begin position="163"/>
        <end position="186"/>
    </location>
</feature>
<dbReference type="OrthoDB" id="8410839at2"/>
<accession>I4C6A3</accession>
<reference evidence="6" key="1">
    <citation type="submission" date="2012-06" db="EMBL/GenBank/DDBJ databases">
        <title>Complete sequence of chromosome of Desulfomonile tiedjei DSM 6799.</title>
        <authorList>
            <person name="Lucas S."/>
            <person name="Copeland A."/>
            <person name="Lapidus A."/>
            <person name="Glavina del Rio T."/>
            <person name="Dalin E."/>
            <person name="Tice H."/>
            <person name="Bruce D."/>
            <person name="Goodwin L."/>
            <person name="Pitluck S."/>
            <person name="Peters L."/>
            <person name="Ovchinnikova G."/>
            <person name="Zeytun A."/>
            <person name="Lu M."/>
            <person name="Kyrpides N."/>
            <person name="Mavromatis K."/>
            <person name="Ivanova N."/>
            <person name="Brettin T."/>
            <person name="Detter J.C."/>
            <person name="Han C."/>
            <person name="Larimer F."/>
            <person name="Land M."/>
            <person name="Hauser L."/>
            <person name="Markowitz V."/>
            <person name="Cheng J.-F."/>
            <person name="Hugenholtz P."/>
            <person name="Woyke T."/>
            <person name="Wu D."/>
            <person name="Spring S."/>
            <person name="Schroeder M."/>
            <person name="Brambilla E."/>
            <person name="Klenk H.-P."/>
            <person name="Eisen J.A."/>
        </authorList>
    </citation>
    <scope>NUCLEOTIDE SEQUENCE [LARGE SCALE GENOMIC DNA]</scope>
    <source>
        <strain evidence="6">ATCC 49306 / DSM 6799 / DCB-1</strain>
    </source>
</reference>
<dbReference type="HOGENOM" id="CLU_541563_0_0_7"/>
<gene>
    <name evidence="5" type="ordered locus">Desti_2412</name>
</gene>
<dbReference type="PROSITE" id="PS50297">
    <property type="entry name" value="ANK_REP_REGION"/>
    <property type="match status" value="4"/>
</dbReference>
<dbReference type="SMART" id="SM00248">
    <property type="entry name" value="ANK"/>
    <property type="match status" value="9"/>
</dbReference>
<proteinExistence type="predicted"/>
<dbReference type="STRING" id="706587.Desti_2412"/>
<dbReference type="PANTHER" id="PTHR24198:SF165">
    <property type="entry name" value="ANKYRIN REPEAT-CONTAINING PROTEIN-RELATED"/>
    <property type="match status" value="1"/>
</dbReference>
<evidence type="ECO:0000256" key="4">
    <source>
        <dbReference type="SAM" id="Phobius"/>
    </source>
</evidence>
<dbReference type="EMBL" id="CP003360">
    <property type="protein sequence ID" value="AFM25094.1"/>
    <property type="molecule type" value="Genomic_DNA"/>
</dbReference>
<keyword evidence="4" id="KW-0812">Transmembrane</keyword>
<keyword evidence="4" id="KW-0472">Membrane</keyword>
<dbReference type="Gene3D" id="1.25.40.20">
    <property type="entry name" value="Ankyrin repeat-containing domain"/>
    <property type="match status" value="4"/>
</dbReference>
<feature type="transmembrane region" description="Helical" evidence="4">
    <location>
        <begin position="76"/>
        <end position="98"/>
    </location>
</feature>
<dbReference type="PRINTS" id="PR01415">
    <property type="entry name" value="ANKYRIN"/>
</dbReference>
<dbReference type="Proteomes" id="UP000006055">
    <property type="component" value="Chromosome"/>
</dbReference>
<protein>
    <submittedName>
        <fullName evidence="5">Ankyrin repeat-containing protein</fullName>
    </submittedName>
</protein>
<keyword evidence="1" id="KW-0677">Repeat</keyword>
<evidence type="ECO:0000256" key="1">
    <source>
        <dbReference type="ARBA" id="ARBA00022737"/>
    </source>
</evidence>
<name>I4C6A3_DESTA</name>
<feature type="transmembrane region" description="Helical" evidence="4">
    <location>
        <begin position="126"/>
        <end position="151"/>
    </location>
</feature>
<dbReference type="PROSITE" id="PS50088">
    <property type="entry name" value="ANK_REPEAT"/>
    <property type="match status" value="4"/>
</dbReference>
<dbReference type="PANTHER" id="PTHR24198">
    <property type="entry name" value="ANKYRIN REPEAT AND PROTEIN KINASE DOMAIN-CONTAINING PROTEIN"/>
    <property type="match status" value="1"/>
</dbReference>
<organism evidence="5 6">
    <name type="scientific">Desulfomonile tiedjei (strain ATCC 49306 / DSM 6799 / DCB-1)</name>
    <dbReference type="NCBI Taxonomy" id="706587"/>
    <lineage>
        <taxon>Bacteria</taxon>
        <taxon>Pseudomonadati</taxon>
        <taxon>Thermodesulfobacteriota</taxon>
        <taxon>Desulfomonilia</taxon>
        <taxon>Desulfomonilales</taxon>
        <taxon>Desulfomonilaceae</taxon>
        <taxon>Desulfomonile</taxon>
    </lineage>
</organism>
<keyword evidence="2 3" id="KW-0040">ANK repeat</keyword>
<feature type="transmembrane region" description="Helical" evidence="4">
    <location>
        <begin position="36"/>
        <end position="55"/>
    </location>
</feature>
<sequence>MLRPLTLFRLLAIFLTLEFLLEPSSAHATPDLLGFVILVGGGAALFILPLLLAAFGKRKIARTALSTDKVTLRWRLLGIAVLEGILVALCLKASPWLVADDRLLGILGRISDTLAIWYFQYTPQSFLVTAIVTIPFCFCVTLIPHIVFLRATDKGPLLSRWKLFRTACLMSIVTPLACTIITLPFLGNFPPLKQLRWARDVGKGEETTGLDESLRRAIIQENTDIVAAILRKKANPNAKFQNGFTPLMMAIEKRNPEIVEKLIANGANVNDRIASGTALNHLAQSAAKNSLYWDTYRIIAEILIRHGADINSRTGSGQTPLIQVCSDGDNVALAKLLIAQGAQIDAQDRKGNDALSQACNTNMIMLLIANGANSGRPIEDRRSVLIQAAQRNCPDAVRFYLQSGFDANATDKDGYTALHFCHKPEMAKPLLDHGADVNAQATNGVTPLMKASCEGYDDLVRLYLEKGADVNIRNTAGLTALTLAKMKGRDKIAEILIRHGAQE</sequence>
<dbReference type="SUPFAM" id="SSF48403">
    <property type="entry name" value="Ankyrin repeat"/>
    <property type="match status" value="1"/>
</dbReference>
<evidence type="ECO:0000313" key="5">
    <source>
        <dbReference type="EMBL" id="AFM25094.1"/>
    </source>
</evidence>
<evidence type="ECO:0000256" key="3">
    <source>
        <dbReference type="PROSITE-ProRule" id="PRU00023"/>
    </source>
</evidence>
<dbReference type="InterPro" id="IPR036770">
    <property type="entry name" value="Ankyrin_rpt-contain_sf"/>
</dbReference>
<feature type="repeat" description="ANK" evidence="3">
    <location>
        <begin position="443"/>
        <end position="475"/>
    </location>
</feature>
<feature type="repeat" description="ANK" evidence="3">
    <location>
        <begin position="242"/>
        <end position="274"/>
    </location>
</feature>
<dbReference type="eggNOG" id="COG0666">
    <property type="taxonomic scope" value="Bacteria"/>
</dbReference>
<dbReference type="KEGG" id="dti:Desti_2412"/>
<dbReference type="Pfam" id="PF12796">
    <property type="entry name" value="Ank_2"/>
    <property type="match status" value="3"/>
</dbReference>
<keyword evidence="4" id="KW-1133">Transmembrane helix</keyword>
<dbReference type="RefSeq" id="WP_014810237.1">
    <property type="nucleotide sequence ID" value="NC_018025.1"/>
</dbReference>
<feature type="repeat" description="ANK" evidence="3">
    <location>
        <begin position="476"/>
        <end position="503"/>
    </location>
</feature>
<dbReference type="InterPro" id="IPR002110">
    <property type="entry name" value="Ankyrin_rpt"/>
</dbReference>
<dbReference type="AlphaFoldDB" id="I4C6A3"/>
<keyword evidence="6" id="KW-1185">Reference proteome</keyword>
<evidence type="ECO:0000256" key="2">
    <source>
        <dbReference type="ARBA" id="ARBA00023043"/>
    </source>
</evidence>